<gene>
    <name evidence="2" type="primary">LOC107479143</name>
</gene>
<accession>A0A6P4CPZ3</accession>
<dbReference type="AlphaFoldDB" id="A0A6P4CPZ3"/>
<keyword evidence="1" id="KW-1185">Reference proteome</keyword>
<dbReference type="RefSeq" id="XP_015954779.1">
    <property type="nucleotide sequence ID" value="XM_016099293.1"/>
</dbReference>
<evidence type="ECO:0000313" key="1">
    <source>
        <dbReference type="Proteomes" id="UP000515211"/>
    </source>
</evidence>
<name>A0A6P4CPZ3_ARADU</name>
<sequence length="183" mass="20814">MARSDEVIVLSQHKYTLSILKNTNFAESKPTSFLLESNLRLSSSDGELLEDPTSYRRLIGRLMYLTISCPHITFSQFLSQPRTIHLHALHHLLRYIRGTVGQGLLFSKSSEKRLMAYVDADWAGCLDTRQNVTGFYVFIGDSLVAWRSKKQITVSRSSIKFEYQAMAAAAAELTWLKGLLFDF</sequence>
<dbReference type="PANTHER" id="PTHR11439:SF498">
    <property type="entry name" value="DNAK FAMILY PROTEIN"/>
    <property type="match status" value="1"/>
</dbReference>
<proteinExistence type="predicted"/>
<organism evidence="1 2">
    <name type="scientific">Arachis duranensis</name>
    <name type="common">Wild peanut</name>
    <dbReference type="NCBI Taxonomy" id="130453"/>
    <lineage>
        <taxon>Eukaryota</taxon>
        <taxon>Viridiplantae</taxon>
        <taxon>Streptophyta</taxon>
        <taxon>Embryophyta</taxon>
        <taxon>Tracheophyta</taxon>
        <taxon>Spermatophyta</taxon>
        <taxon>Magnoliopsida</taxon>
        <taxon>eudicotyledons</taxon>
        <taxon>Gunneridae</taxon>
        <taxon>Pentapetalae</taxon>
        <taxon>rosids</taxon>
        <taxon>fabids</taxon>
        <taxon>Fabales</taxon>
        <taxon>Fabaceae</taxon>
        <taxon>Papilionoideae</taxon>
        <taxon>50 kb inversion clade</taxon>
        <taxon>dalbergioids sensu lato</taxon>
        <taxon>Dalbergieae</taxon>
        <taxon>Pterocarpus clade</taxon>
        <taxon>Arachis</taxon>
    </lineage>
</organism>
<evidence type="ECO:0000313" key="2">
    <source>
        <dbReference type="RefSeq" id="XP_015954779.1"/>
    </source>
</evidence>
<reference evidence="1" key="1">
    <citation type="journal article" date="2016" name="Nat. Genet.">
        <title>The genome sequences of Arachis duranensis and Arachis ipaensis, the diploid ancestors of cultivated peanut.</title>
        <authorList>
            <person name="Bertioli D.J."/>
            <person name="Cannon S.B."/>
            <person name="Froenicke L."/>
            <person name="Huang G."/>
            <person name="Farmer A.D."/>
            <person name="Cannon E.K."/>
            <person name="Liu X."/>
            <person name="Gao D."/>
            <person name="Clevenger J."/>
            <person name="Dash S."/>
            <person name="Ren L."/>
            <person name="Moretzsohn M.C."/>
            <person name="Shirasawa K."/>
            <person name="Huang W."/>
            <person name="Vidigal B."/>
            <person name="Abernathy B."/>
            <person name="Chu Y."/>
            <person name="Niederhuth C.E."/>
            <person name="Umale P."/>
            <person name="Araujo A.C."/>
            <person name="Kozik A."/>
            <person name="Kim K.D."/>
            <person name="Burow M.D."/>
            <person name="Varshney R.K."/>
            <person name="Wang X."/>
            <person name="Zhang X."/>
            <person name="Barkley N."/>
            <person name="Guimaraes P.M."/>
            <person name="Isobe S."/>
            <person name="Guo B."/>
            <person name="Liao B."/>
            <person name="Stalker H.T."/>
            <person name="Schmitz R.J."/>
            <person name="Scheffler B.E."/>
            <person name="Leal-Bertioli S.C."/>
            <person name="Xun X."/>
            <person name="Jackson S.A."/>
            <person name="Michelmore R."/>
            <person name="Ozias-Akins P."/>
        </authorList>
    </citation>
    <scope>NUCLEOTIDE SEQUENCE [LARGE SCALE GENOMIC DNA]</scope>
    <source>
        <strain evidence="1">cv. V14167</strain>
    </source>
</reference>
<dbReference type="PANTHER" id="PTHR11439">
    <property type="entry name" value="GAG-POL-RELATED RETROTRANSPOSON"/>
    <property type="match status" value="1"/>
</dbReference>
<dbReference type="Proteomes" id="UP000515211">
    <property type="component" value="Chromosome 3"/>
</dbReference>
<dbReference type="CDD" id="cd09272">
    <property type="entry name" value="RNase_HI_RT_Ty1"/>
    <property type="match status" value="1"/>
</dbReference>
<dbReference type="KEGG" id="adu:107479143"/>
<reference evidence="2" key="2">
    <citation type="submission" date="2025-08" db="UniProtKB">
        <authorList>
            <consortium name="RefSeq"/>
        </authorList>
    </citation>
    <scope>IDENTIFICATION</scope>
    <source>
        <tissue evidence="2">Whole plant</tissue>
    </source>
</reference>
<dbReference type="GeneID" id="107479143"/>
<protein>
    <submittedName>
        <fullName evidence="2">Uncharacterized mitochondrial protein AtMg00810-like</fullName>
    </submittedName>
</protein>